<reference evidence="3 4" key="1">
    <citation type="submission" date="2020-02" db="EMBL/GenBank/DDBJ databases">
        <authorList>
            <person name="Kim M.K."/>
        </authorList>
    </citation>
    <scope>NUCLEOTIDE SEQUENCE [LARGE SCALE GENOMIC DNA]</scope>
    <source>
        <strain evidence="3 4">BT327</strain>
    </source>
</reference>
<evidence type="ECO:0000313" key="3">
    <source>
        <dbReference type="EMBL" id="NEM99221.1"/>
    </source>
</evidence>
<gene>
    <name evidence="3" type="ORF">GXP69_16090</name>
</gene>
<keyword evidence="4" id="KW-1185">Reference proteome</keyword>
<sequence>MKRTSRMIPLLAAAIVCTTLPACERTRNVEETDTVTVTEDSTRDRDRDTTIVARTGETAEQKLERLRSWMNEKADRADTSIRKEWPKTREELRRINSDLERNIDSLSADSKEEYRQLRARYQQWEERQERRQNQPLDPAKLRTWEDQLLREYKDISNIKPANMREAYLTFMGTVRTKHRNWTQNDWDYVDYVYSTLNDRRGQVETQLGTADKLKIRTLQAEYLALEGAADTRSLVKGVDGN</sequence>
<keyword evidence="1" id="KW-0175">Coiled coil</keyword>
<accession>A0A6B3M0V7</accession>
<keyword evidence="2" id="KW-0732">Signal</keyword>
<dbReference type="AlphaFoldDB" id="A0A6B3M0V7"/>
<proteinExistence type="predicted"/>
<evidence type="ECO:0008006" key="5">
    <source>
        <dbReference type="Google" id="ProtNLM"/>
    </source>
</evidence>
<feature type="signal peptide" evidence="2">
    <location>
        <begin position="1"/>
        <end position="22"/>
    </location>
</feature>
<protein>
    <recommendedName>
        <fullName evidence="5">DUF349 domain-containing protein</fullName>
    </recommendedName>
</protein>
<dbReference type="EMBL" id="JAAGWD010000008">
    <property type="protein sequence ID" value="NEM99221.1"/>
    <property type="molecule type" value="Genomic_DNA"/>
</dbReference>
<evidence type="ECO:0000256" key="2">
    <source>
        <dbReference type="SAM" id="SignalP"/>
    </source>
</evidence>
<comment type="caution">
    <text evidence="3">The sequence shown here is derived from an EMBL/GenBank/DDBJ whole genome shotgun (WGS) entry which is preliminary data.</text>
</comment>
<evidence type="ECO:0000313" key="4">
    <source>
        <dbReference type="Proteomes" id="UP000474777"/>
    </source>
</evidence>
<name>A0A6B3M0V7_9BACT</name>
<dbReference type="Proteomes" id="UP000474777">
    <property type="component" value="Unassembled WGS sequence"/>
</dbReference>
<dbReference type="RefSeq" id="WP_163916210.1">
    <property type="nucleotide sequence ID" value="NZ_JAAGWD010000008.1"/>
</dbReference>
<feature type="chain" id="PRO_5025427222" description="DUF349 domain-containing protein" evidence="2">
    <location>
        <begin position="23"/>
        <end position="241"/>
    </location>
</feature>
<organism evidence="3 4">
    <name type="scientific">Pontibacter burrus</name>
    <dbReference type="NCBI Taxonomy" id="2704466"/>
    <lineage>
        <taxon>Bacteria</taxon>
        <taxon>Pseudomonadati</taxon>
        <taxon>Bacteroidota</taxon>
        <taxon>Cytophagia</taxon>
        <taxon>Cytophagales</taxon>
        <taxon>Hymenobacteraceae</taxon>
        <taxon>Pontibacter</taxon>
    </lineage>
</organism>
<evidence type="ECO:0000256" key="1">
    <source>
        <dbReference type="SAM" id="Coils"/>
    </source>
</evidence>
<feature type="coiled-coil region" evidence="1">
    <location>
        <begin position="89"/>
        <end position="134"/>
    </location>
</feature>